<keyword evidence="10" id="KW-0325">Glycoprotein</keyword>
<dbReference type="AlphaFoldDB" id="G1TK50"/>
<feature type="transmembrane region" description="Helical" evidence="14">
    <location>
        <begin position="258"/>
        <end position="280"/>
    </location>
</feature>
<organism evidence="15 16">
    <name type="scientific">Oryctolagus cuniculus</name>
    <name type="common">Rabbit</name>
    <dbReference type="NCBI Taxonomy" id="9986"/>
    <lineage>
        <taxon>Eukaryota</taxon>
        <taxon>Metazoa</taxon>
        <taxon>Chordata</taxon>
        <taxon>Craniata</taxon>
        <taxon>Vertebrata</taxon>
        <taxon>Euteleostomi</taxon>
        <taxon>Mammalia</taxon>
        <taxon>Eutheria</taxon>
        <taxon>Euarchontoglires</taxon>
        <taxon>Glires</taxon>
        <taxon>Lagomorpha</taxon>
        <taxon>Leporidae</taxon>
        <taxon>Oryctolagus</taxon>
    </lineage>
</organism>
<dbReference type="PANTHER" id="PTHR11394:SF149">
    <property type="entry name" value="TASTE RECEPTOR TYPE 2 MEMBER 1"/>
    <property type="match status" value="1"/>
</dbReference>
<feature type="transmembrane region" description="Helical" evidence="14">
    <location>
        <begin position="82"/>
        <end position="105"/>
    </location>
</feature>
<evidence type="ECO:0000256" key="4">
    <source>
        <dbReference type="ARBA" id="ARBA00022606"/>
    </source>
</evidence>
<feature type="transmembrane region" description="Helical" evidence="14">
    <location>
        <begin position="125"/>
        <end position="143"/>
    </location>
</feature>
<keyword evidence="4 13" id="KW-0716">Sensory transduction</keyword>
<feature type="transmembrane region" description="Helical" evidence="14">
    <location>
        <begin position="177"/>
        <end position="201"/>
    </location>
</feature>
<evidence type="ECO:0000256" key="13">
    <source>
        <dbReference type="RuleBase" id="RU004424"/>
    </source>
</evidence>
<dbReference type="FunFam" id="1.20.1070.10:FF:000055">
    <property type="entry name" value="Taste receptor type 2"/>
    <property type="match status" value="1"/>
</dbReference>
<dbReference type="InterPro" id="IPR007960">
    <property type="entry name" value="TAS2R"/>
</dbReference>
<evidence type="ECO:0000256" key="7">
    <source>
        <dbReference type="ARBA" id="ARBA00023040"/>
    </source>
</evidence>
<dbReference type="Ensembl" id="ENSOCUT00000031854.2">
    <property type="protein sequence ID" value="ENSOCUP00000017333.2"/>
    <property type="gene ID" value="ENSOCUG00000025242.2"/>
</dbReference>
<dbReference type="RefSeq" id="XP_002714066.4">
    <property type="nucleotide sequence ID" value="XM_002714020.4"/>
</dbReference>
<dbReference type="Gene3D" id="1.20.1070.10">
    <property type="entry name" value="Rhodopsin 7-helix transmembrane proteins"/>
    <property type="match status" value="1"/>
</dbReference>
<dbReference type="eggNOG" id="ENOG502S2SI">
    <property type="taxonomic scope" value="Eukaryota"/>
</dbReference>
<feature type="transmembrane region" description="Helical" evidence="14">
    <location>
        <begin position="222"/>
        <end position="246"/>
    </location>
</feature>
<dbReference type="SUPFAM" id="SSF81321">
    <property type="entry name" value="Family A G protein-coupled receptor-like"/>
    <property type="match status" value="1"/>
</dbReference>
<evidence type="ECO:0000256" key="3">
    <source>
        <dbReference type="ARBA" id="ARBA00022480"/>
    </source>
</evidence>
<evidence type="ECO:0000256" key="14">
    <source>
        <dbReference type="SAM" id="Phobius"/>
    </source>
</evidence>
<dbReference type="GO" id="GO:0016020">
    <property type="term" value="C:membrane"/>
    <property type="evidence" value="ECO:0007669"/>
    <property type="project" value="UniProtKB-SubCell"/>
</dbReference>
<keyword evidence="6 14" id="KW-1133">Transmembrane helix</keyword>
<evidence type="ECO:0000313" key="15">
    <source>
        <dbReference type="Ensembl" id="ENSOCUP00000017333.2"/>
    </source>
</evidence>
<dbReference type="PaxDb" id="9986-ENSOCUP00000017333"/>
<dbReference type="STRING" id="9986.ENSOCUP00000017333"/>
<dbReference type="KEGG" id="ocu:100340495"/>
<evidence type="ECO:0000256" key="5">
    <source>
        <dbReference type="ARBA" id="ARBA00022692"/>
    </source>
</evidence>
<keyword evidence="16" id="KW-1185">Reference proteome</keyword>
<accession>G1TK50</accession>
<comment type="subcellular location">
    <subcellularLocation>
        <location evidence="1 13">Membrane</location>
        <topology evidence="1 13">Multi-pass membrane protein</topology>
    </subcellularLocation>
</comment>
<dbReference type="FunCoup" id="G1TK50">
    <property type="interactions" value="29"/>
</dbReference>
<protein>
    <recommendedName>
        <fullName evidence="13">Taste receptor type 2</fullName>
    </recommendedName>
</protein>
<reference evidence="15 16" key="1">
    <citation type="journal article" date="2011" name="Nature">
        <title>A high-resolution map of human evolutionary constraint using 29 mammals.</title>
        <authorList>
            <person name="Lindblad-Toh K."/>
            <person name="Garber M."/>
            <person name="Zuk O."/>
            <person name="Lin M.F."/>
            <person name="Parker B.J."/>
            <person name="Washietl S."/>
            <person name="Kheradpour P."/>
            <person name="Ernst J."/>
            <person name="Jordan G."/>
            <person name="Mauceli E."/>
            <person name="Ward L.D."/>
            <person name="Lowe C.B."/>
            <person name="Holloway A.K."/>
            <person name="Clamp M."/>
            <person name="Gnerre S."/>
            <person name="Alfoldi J."/>
            <person name="Beal K."/>
            <person name="Chang J."/>
            <person name="Clawson H."/>
            <person name="Cuff J."/>
            <person name="Di Palma F."/>
            <person name="Fitzgerald S."/>
            <person name="Flicek P."/>
            <person name="Guttman M."/>
            <person name="Hubisz M.J."/>
            <person name="Jaffe D.B."/>
            <person name="Jungreis I."/>
            <person name="Kent W.J."/>
            <person name="Kostka D."/>
            <person name="Lara M."/>
            <person name="Martins A.L."/>
            <person name="Massingham T."/>
            <person name="Moltke I."/>
            <person name="Raney B.J."/>
            <person name="Rasmussen M.D."/>
            <person name="Robinson J."/>
            <person name="Stark A."/>
            <person name="Vilella A.J."/>
            <person name="Wen J."/>
            <person name="Xie X."/>
            <person name="Zody M.C."/>
            <person name="Baldwin J."/>
            <person name="Bloom T."/>
            <person name="Chin C.W."/>
            <person name="Heiman D."/>
            <person name="Nicol R."/>
            <person name="Nusbaum C."/>
            <person name="Young S."/>
            <person name="Wilkinson J."/>
            <person name="Worley K.C."/>
            <person name="Kovar C.L."/>
            <person name="Muzny D.M."/>
            <person name="Gibbs R.A."/>
            <person name="Cree A."/>
            <person name="Dihn H.H."/>
            <person name="Fowler G."/>
            <person name="Jhangiani S."/>
            <person name="Joshi V."/>
            <person name="Lee S."/>
            <person name="Lewis L.R."/>
            <person name="Nazareth L.V."/>
            <person name="Okwuonu G."/>
            <person name="Santibanez J."/>
            <person name="Warren W.C."/>
            <person name="Mardis E.R."/>
            <person name="Weinstock G.M."/>
            <person name="Wilson R.K."/>
            <person name="Delehaunty K."/>
            <person name="Dooling D."/>
            <person name="Fronik C."/>
            <person name="Fulton L."/>
            <person name="Fulton B."/>
            <person name="Graves T."/>
            <person name="Minx P."/>
            <person name="Sodergren E."/>
            <person name="Birney E."/>
            <person name="Margulies E.H."/>
            <person name="Herrero J."/>
            <person name="Green E.D."/>
            <person name="Haussler D."/>
            <person name="Siepel A."/>
            <person name="Goldman N."/>
            <person name="Pollard K.S."/>
            <person name="Pedersen J.S."/>
            <person name="Lander E.S."/>
            <person name="Kellis M."/>
        </authorList>
    </citation>
    <scope>NUCLEOTIDE SEQUENCE [LARGE SCALE GENOMIC DNA]</scope>
    <source>
        <strain evidence="15 16">Thorbecke inbred</strain>
    </source>
</reference>
<evidence type="ECO:0000256" key="6">
    <source>
        <dbReference type="ARBA" id="ARBA00022989"/>
    </source>
</evidence>
<keyword evidence="5 13" id="KW-0812">Transmembrane</keyword>
<dbReference type="CDD" id="cd15016">
    <property type="entry name" value="7tm_TAS2R1"/>
    <property type="match status" value="1"/>
</dbReference>
<dbReference type="GO" id="GO:0033038">
    <property type="term" value="F:bitter taste receptor activity"/>
    <property type="evidence" value="ECO:0007669"/>
    <property type="project" value="Ensembl"/>
</dbReference>
<dbReference type="EMBL" id="AAGW02031222">
    <property type="status" value="NOT_ANNOTATED_CDS"/>
    <property type="molecule type" value="Genomic_DNA"/>
</dbReference>
<dbReference type="PANTHER" id="PTHR11394">
    <property type="entry name" value="TASTE RECEPTOR TYPE 2"/>
    <property type="match status" value="1"/>
</dbReference>
<evidence type="ECO:0000256" key="9">
    <source>
        <dbReference type="ARBA" id="ARBA00023170"/>
    </source>
</evidence>
<evidence type="ECO:0000256" key="2">
    <source>
        <dbReference type="ARBA" id="ARBA00007376"/>
    </source>
</evidence>
<feature type="transmembrane region" description="Helical" evidence="14">
    <location>
        <begin position="6"/>
        <end position="29"/>
    </location>
</feature>
<keyword evidence="11 13" id="KW-0807">Transducer</keyword>
<evidence type="ECO:0000256" key="8">
    <source>
        <dbReference type="ARBA" id="ARBA00023136"/>
    </source>
</evidence>
<keyword evidence="9 13" id="KW-0675">Receptor</keyword>
<feature type="transmembrane region" description="Helical" evidence="14">
    <location>
        <begin position="41"/>
        <end position="70"/>
    </location>
</feature>
<keyword evidence="3 13" id="KW-0919">Taste</keyword>
<dbReference type="Pfam" id="PF05296">
    <property type="entry name" value="TAS2R"/>
    <property type="match status" value="1"/>
</dbReference>
<dbReference type="HOGENOM" id="CLU_072337_3_0_1"/>
<evidence type="ECO:0000256" key="11">
    <source>
        <dbReference type="ARBA" id="ARBA00023224"/>
    </source>
</evidence>
<evidence type="ECO:0000313" key="16">
    <source>
        <dbReference type="Proteomes" id="UP000001811"/>
    </source>
</evidence>
<evidence type="ECO:0000256" key="10">
    <source>
        <dbReference type="ARBA" id="ARBA00023180"/>
    </source>
</evidence>
<keyword evidence="8 13" id="KW-0472">Membrane</keyword>
<dbReference type="GO" id="GO:0004930">
    <property type="term" value="F:G protein-coupled receptor activity"/>
    <property type="evidence" value="ECO:0007669"/>
    <property type="project" value="UniProtKB-KW"/>
</dbReference>
<keyword evidence="7 13" id="KW-0297">G-protein coupled receptor</keyword>
<dbReference type="GeneID" id="100340495"/>
<name>G1TK50_RABIT</name>
<dbReference type="CTD" id="50834"/>
<proteinExistence type="inferred from homology"/>
<evidence type="ECO:0000256" key="1">
    <source>
        <dbReference type="ARBA" id="ARBA00004141"/>
    </source>
</evidence>
<gene>
    <name evidence="15" type="primary">TAS2R1</name>
</gene>
<reference evidence="15" key="3">
    <citation type="submission" date="2025-09" db="UniProtKB">
        <authorList>
            <consortium name="Ensembl"/>
        </authorList>
    </citation>
    <scope>IDENTIFICATION</scope>
    <source>
        <strain evidence="15">Thorbecke</strain>
    </source>
</reference>
<dbReference type="GeneTree" id="ENSGT01150000286961"/>
<comment type="similarity">
    <text evidence="2 12">Belongs to the G-protein coupled receptor T2R family.</text>
</comment>
<evidence type="ECO:0000256" key="12">
    <source>
        <dbReference type="RuleBase" id="RU004423"/>
    </source>
</evidence>
<dbReference type="InParanoid" id="G1TK50"/>
<reference evidence="15" key="2">
    <citation type="submission" date="2025-08" db="UniProtKB">
        <authorList>
            <consortium name="Ensembl"/>
        </authorList>
    </citation>
    <scope>IDENTIFICATION</scope>
    <source>
        <strain evidence="15">Thorbecke</strain>
    </source>
</reference>
<sequence length="304" mass="34002">MPKSQFIFFLFFAVLQLLLGIFANGIILVGNGIDLVKERKMAPLALLLSCLAVSRICLQLLFFFMNLFFLSLIQVSTSLESFVIVLFTNEVGLWLATWLGVFYCIKIATFHHPLFLWLKMRISRLLPWLVLGSLLCAAISSGTCSTESWMSFQKALQTFFSRNATSPIKETSALSSFFVFSGFPFPFLVFLVAALLLILSLGRHTWQLRSPTAGARFPSRSAHVRALLSVLSFLFLYFSHLVVALLLSSQVFPPGSLMFMLCLLISGAYPSGHSVILILGNSKLKQNAKRLLLPCDRFREPVTP</sequence>
<dbReference type="Proteomes" id="UP000001811">
    <property type="component" value="Chromosome 11"/>
</dbReference>